<accession>A0AAN8MYP0</accession>
<dbReference type="Pfam" id="PF06825">
    <property type="entry name" value="HSBP1"/>
    <property type="match status" value="1"/>
</dbReference>
<proteinExistence type="inferred from homology"/>
<dbReference type="Proteomes" id="UP001356427">
    <property type="component" value="Unassembled WGS sequence"/>
</dbReference>
<reference evidence="8 9" key="1">
    <citation type="submission" date="2021-04" db="EMBL/GenBank/DDBJ databases">
        <authorList>
            <person name="De Guttry C."/>
            <person name="Zahm M."/>
            <person name="Klopp C."/>
            <person name="Cabau C."/>
            <person name="Louis A."/>
            <person name="Berthelot C."/>
            <person name="Parey E."/>
            <person name="Roest Crollius H."/>
            <person name="Montfort J."/>
            <person name="Robinson-Rechavi M."/>
            <person name="Bucao C."/>
            <person name="Bouchez O."/>
            <person name="Gislard M."/>
            <person name="Lluch J."/>
            <person name="Milhes M."/>
            <person name="Lampietro C."/>
            <person name="Lopez Roques C."/>
            <person name="Donnadieu C."/>
            <person name="Braasch I."/>
            <person name="Desvignes T."/>
            <person name="Postlethwait J."/>
            <person name="Bobe J."/>
            <person name="Wedekind C."/>
            <person name="Guiguen Y."/>
        </authorList>
    </citation>
    <scope>NUCLEOTIDE SEQUENCE [LARGE SCALE GENOMIC DNA]</scope>
    <source>
        <strain evidence="8">Cs_M1</strain>
        <tissue evidence="8">Blood</tissue>
    </source>
</reference>
<dbReference type="PANTHER" id="PTHR19424">
    <property type="entry name" value="HEAT SHOCK FACTOR BINDING PROTEIN 1"/>
    <property type="match status" value="1"/>
</dbReference>
<sequence length="90" mass="10588">MAETDPKSVQDLTNVVQTLLQQMQDKFQTMSDQIIGRNILKMFRQALRRSRGSKSHKSKKDKGHEGCQDDKLSRTFFRSSIIFHYNHELF</sequence>
<keyword evidence="9" id="KW-1185">Reference proteome</keyword>
<evidence type="ECO:0000256" key="5">
    <source>
        <dbReference type="ARBA" id="ARBA00038772"/>
    </source>
</evidence>
<evidence type="ECO:0000256" key="2">
    <source>
        <dbReference type="ARBA" id="ARBA00006349"/>
    </source>
</evidence>
<dbReference type="InterPro" id="IPR009643">
    <property type="entry name" value="HS1-bd"/>
</dbReference>
<evidence type="ECO:0000313" key="8">
    <source>
        <dbReference type="EMBL" id="KAK6320281.1"/>
    </source>
</evidence>
<organism evidence="8 9">
    <name type="scientific">Coregonus suidteri</name>
    <dbReference type="NCBI Taxonomy" id="861788"/>
    <lineage>
        <taxon>Eukaryota</taxon>
        <taxon>Metazoa</taxon>
        <taxon>Chordata</taxon>
        <taxon>Craniata</taxon>
        <taxon>Vertebrata</taxon>
        <taxon>Euteleostomi</taxon>
        <taxon>Actinopterygii</taxon>
        <taxon>Neopterygii</taxon>
        <taxon>Teleostei</taxon>
        <taxon>Protacanthopterygii</taxon>
        <taxon>Salmoniformes</taxon>
        <taxon>Salmonidae</taxon>
        <taxon>Coregoninae</taxon>
        <taxon>Coregonus</taxon>
    </lineage>
</organism>
<dbReference type="AlphaFoldDB" id="A0AAN8MYP0"/>
<dbReference type="GO" id="GO:0003714">
    <property type="term" value="F:transcription corepressor activity"/>
    <property type="evidence" value="ECO:0007669"/>
    <property type="project" value="InterPro"/>
</dbReference>
<dbReference type="GO" id="GO:0005829">
    <property type="term" value="C:cytosol"/>
    <property type="evidence" value="ECO:0007669"/>
    <property type="project" value="TreeGrafter"/>
</dbReference>
<evidence type="ECO:0000256" key="4">
    <source>
        <dbReference type="ARBA" id="ARBA00037689"/>
    </source>
</evidence>
<dbReference type="GO" id="GO:0070370">
    <property type="term" value="P:cellular heat acclimation"/>
    <property type="evidence" value="ECO:0007669"/>
    <property type="project" value="TreeGrafter"/>
</dbReference>
<evidence type="ECO:0000256" key="6">
    <source>
        <dbReference type="ARBA" id="ARBA00039223"/>
    </source>
</evidence>
<comment type="function">
    <text evidence="4">Negative regulator of the heat shock response. Negatively affects HSF1 DNA-binding activity. May have a role in the suppression of the activation of the stress response during the aging process.</text>
</comment>
<evidence type="ECO:0000313" key="9">
    <source>
        <dbReference type="Proteomes" id="UP001356427"/>
    </source>
</evidence>
<dbReference type="FunFam" id="1.20.5.430:FF:000002">
    <property type="entry name" value="Heat shock factor-binding protein 1"/>
    <property type="match status" value="1"/>
</dbReference>
<keyword evidence="3" id="KW-0539">Nucleus</keyword>
<name>A0AAN8MYP0_9TELE</name>
<comment type="similarity">
    <text evidence="2">Belongs to the HSBP1 family.</text>
</comment>
<feature type="region of interest" description="Disordered" evidence="7">
    <location>
        <begin position="47"/>
        <end position="69"/>
    </location>
</feature>
<comment type="subunit">
    <text evidence="5">Homohexamer. Associates with heptad repeats of HSF1 trimers and probably also HSF1 monomers, and with HSP70. Association with HSF1 trimers and HSP70 coincides with attenuation of heat shock response and the conversion of HSF1 trimer to monomer.</text>
</comment>
<evidence type="ECO:0000256" key="3">
    <source>
        <dbReference type="ARBA" id="ARBA00023242"/>
    </source>
</evidence>
<dbReference type="PANTHER" id="PTHR19424:SF0">
    <property type="entry name" value="HEAT SHOCK FACTOR BINDING PROTEIN 1"/>
    <property type="match status" value="1"/>
</dbReference>
<feature type="compositionally biased region" description="Basic residues" evidence="7">
    <location>
        <begin position="47"/>
        <end position="61"/>
    </location>
</feature>
<dbReference type="GO" id="GO:0005634">
    <property type="term" value="C:nucleus"/>
    <property type="evidence" value="ECO:0007669"/>
    <property type="project" value="UniProtKB-SubCell"/>
</dbReference>
<comment type="subcellular location">
    <subcellularLocation>
        <location evidence="1">Nucleus</location>
    </subcellularLocation>
</comment>
<dbReference type="Gene3D" id="1.20.5.430">
    <property type="match status" value="1"/>
</dbReference>
<dbReference type="EMBL" id="JAGTTL010000007">
    <property type="protein sequence ID" value="KAK6320281.1"/>
    <property type="molecule type" value="Genomic_DNA"/>
</dbReference>
<protein>
    <recommendedName>
        <fullName evidence="6">Heat shock factor-binding protein 1</fullName>
    </recommendedName>
</protein>
<gene>
    <name evidence="8" type="ORF">J4Q44_G00093880</name>
</gene>
<evidence type="ECO:0000256" key="1">
    <source>
        <dbReference type="ARBA" id="ARBA00004123"/>
    </source>
</evidence>
<comment type="caution">
    <text evidence="8">The sequence shown here is derived from an EMBL/GenBank/DDBJ whole genome shotgun (WGS) entry which is preliminary data.</text>
</comment>
<evidence type="ECO:0000256" key="7">
    <source>
        <dbReference type="SAM" id="MobiDB-lite"/>
    </source>
</evidence>